<dbReference type="InterPro" id="IPR008928">
    <property type="entry name" value="6-hairpin_glycosidase_sf"/>
</dbReference>
<dbReference type="RefSeq" id="WP_014216844.1">
    <property type="nucleotide sequence ID" value="NZ_LWBO01000084.1"/>
</dbReference>
<dbReference type="InterPro" id="IPR041371">
    <property type="entry name" value="GH92_N"/>
</dbReference>
<proteinExistence type="predicted"/>
<keyword evidence="4" id="KW-0732">Signal</keyword>
<sequence>MKKELFAIVAMVMAVSVHGLAQNSINLTQYVDPNIGTAHCRWFHYTPGAVPFGMAKPAPSTNGSYGNASGWEATGYDTRHQSIEGFPNFHEFQVGGIVFAPITGKLQTTPGKLENPDEGYRSRFDKKDETATAGYYAVLLKDYNIKAELTSTKRVAFHRYTFPKSNESHILFDIGNKQGESGPVKDAKVLLLPDGRIEGFVTTLPVYVQKYQPGAAVTMYFSAVVDKKPAAYGVFSGNEVTAGKNEITGKGAGLYLTFTTSEQEAITIKAGLLYTSIENARLNLQQEAAKLSFEEAKQQAHDTWNEYLGRIQVETTNHDNSVKFYTGLYHALLGRGLASDVNGAYPKNDGTVGQIPLDKNGVPVHNHYNTDAVWGAYWNLTQLWALAYPEYYADFVKSQLLIYKDAGWLADGIANSRFVSGVGTNMVSIVFAGAYMAGIKNFNVPEAYAAARKNELEGKDRPRGAGKPDVDSFIKYGYVNHLDKGNSWEEVWKFSASHTLEYAFSAYAMSQWAKRLGKEADYKTFLRLSKGWEQLFDPTLKLVRPKLANGSFIDHFDPAQPWRGFQEGNALQYTYFVPQDPRALVAKIGANTFNARLDSTFTISEKALFGGGANIDAFAGIAGVYNHGNQPGLHISWLFNFSGKPSLTQKWVRSICNQFYGTEPVHGYGFGQDEDQGQLGAWYVIASMGLFDVKGLTDANPQMGIAGPLFNKVTIQLNPKYYPGNQFIIETTNNSDQHPYIQTMQLNGKTLHQPFISFTDITKGGKLLVNLGEKIVDKY</sequence>
<dbReference type="InterPro" id="IPR050883">
    <property type="entry name" value="PNGase"/>
</dbReference>
<protein>
    <submittedName>
        <fullName evidence="7">Alpha-mannosidase</fullName>
    </submittedName>
</protein>
<dbReference type="Gene3D" id="1.20.1050.60">
    <property type="entry name" value="alpha-1,2-mannosidase"/>
    <property type="match status" value="1"/>
</dbReference>
<evidence type="ECO:0000256" key="4">
    <source>
        <dbReference type="SAM" id="SignalP"/>
    </source>
</evidence>
<dbReference type="PANTHER" id="PTHR12143:SF39">
    <property type="entry name" value="SECRETED PROTEIN"/>
    <property type="match status" value="1"/>
</dbReference>
<name>A0ABX3NMT3_9BACT</name>
<dbReference type="InterPro" id="IPR014718">
    <property type="entry name" value="GH-type_carb-bd"/>
</dbReference>
<feature type="domain" description="Glycosyl hydrolase family 92 N-terminal" evidence="6">
    <location>
        <begin position="30"/>
        <end position="272"/>
    </location>
</feature>
<keyword evidence="3" id="KW-0106">Calcium</keyword>
<evidence type="ECO:0000313" key="7">
    <source>
        <dbReference type="EMBL" id="OQP39373.1"/>
    </source>
</evidence>
<dbReference type="Gene3D" id="2.70.98.10">
    <property type="match status" value="1"/>
</dbReference>
<keyword evidence="8" id="KW-1185">Reference proteome</keyword>
<comment type="caution">
    <text evidence="7">The sequence shown here is derived from an EMBL/GenBank/DDBJ whole genome shotgun (WGS) entry which is preliminary data.</text>
</comment>
<dbReference type="EMBL" id="LWBO01000084">
    <property type="protein sequence ID" value="OQP39373.1"/>
    <property type="molecule type" value="Genomic_DNA"/>
</dbReference>
<evidence type="ECO:0000259" key="5">
    <source>
        <dbReference type="Pfam" id="PF07971"/>
    </source>
</evidence>
<dbReference type="Pfam" id="PF17678">
    <property type="entry name" value="Glyco_hydro_92N"/>
    <property type="match status" value="1"/>
</dbReference>
<evidence type="ECO:0000256" key="1">
    <source>
        <dbReference type="ARBA" id="ARBA00001913"/>
    </source>
</evidence>
<dbReference type="NCBIfam" id="TIGR01180">
    <property type="entry name" value="aman2_put"/>
    <property type="match status" value="1"/>
</dbReference>
<dbReference type="Gene3D" id="3.30.2080.10">
    <property type="entry name" value="GH92 mannosidase domain"/>
    <property type="match status" value="1"/>
</dbReference>
<dbReference type="Proteomes" id="UP000192277">
    <property type="component" value="Unassembled WGS sequence"/>
</dbReference>
<evidence type="ECO:0000313" key="8">
    <source>
        <dbReference type="Proteomes" id="UP000192277"/>
    </source>
</evidence>
<evidence type="ECO:0000256" key="3">
    <source>
        <dbReference type="ARBA" id="ARBA00022837"/>
    </source>
</evidence>
<dbReference type="SUPFAM" id="SSF48208">
    <property type="entry name" value="Six-hairpin glycosidases"/>
    <property type="match status" value="1"/>
</dbReference>
<organism evidence="7 8">
    <name type="scientific">Niastella koreensis</name>
    <dbReference type="NCBI Taxonomy" id="354356"/>
    <lineage>
        <taxon>Bacteria</taxon>
        <taxon>Pseudomonadati</taxon>
        <taxon>Bacteroidota</taxon>
        <taxon>Chitinophagia</taxon>
        <taxon>Chitinophagales</taxon>
        <taxon>Chitinophagaceae</taxon>
        <taxon>Niastella</taxon>
    </lineage>
</organism>
<accession>A0ABX3NMT3</accession>
<feature type="chain" id="PRO_5046129432" evidence="4">
    <location>
        <begin position="22"/>
        <end position="779"/>
    </location>
</feature>
<comment type="cofactor">
    <cofactor evidence="1">
        <name>Ca(2+)</name>
        <dbReference type="ChEBI" id="CHEBI:29108"/>
    </cofactor>
</comment>
<feature type="domain" description="Glycosyl hydrolase family 92" evidence="5">
    <location>
        <begin position="279"/>
        <end position="772"/>
    </location>
</feature>
<comment type="subunit">
    <text evidence="2">Monomer.</text>
</comment>
<dbReference type="Gene3D" id="1.20.1610.10">
    <property type="entry name" value="alpha-1,2-mannosidases domains"/>
    <property type="match status" value="1"/>
</dbReference>
<dbReference type="Pfam" id="PF07971">
    <property type="entry name" value="Glyco_hydro_92"/>
    <property type="match status" value="1"/>
</dbReference>
<dbReference type="InterPro" id="IPR012939">
    <property type="entry name" value="Glyco_hydro_92"/>
</dbReference>
<dbReference type="InterPro" id="IPR005887">
    <property type="entry name" value="GH92_a_mannosidase_put"/>
</dbReference>
<dbReference type="PANTHER" id="PTHR12143">
    <property type="entry name" value="PEPTIDE N-GLYCANASE PNGASE -RELATED"/>
    <property type="match status" value="1"/>
</dbReference>
<evidence type="ECO:0000259" key="6">
    <source>
        <dbReference type="Pfam" id="PF17678"/>
    </source>
</evidence>
<feature type="signal peptide" evidence="4">
    <location>
        <begin position="1"/>
        <end position="21"/>
    </location>
</feature>
<gene>
    <name evidence="7" type="ORF">A4D02_18830</name>
</gene>
<evidence type="ECO:0000256" key="2">
    <source>
        <dbReference type="ARBA" id="ARBA00011245"/>
    </source>
</evidence>
<reference evidence="7 8" key="1">
    <citation type="submission" date="2016-04" db="EMBL/GenBank/DDBJ databases">
        <authorList>
            <person name="Chen L."/>
            <person name="Zhuang W."/>
            <person name="Wang G."/>
        </authorList>
    </citation>
    <scope>NUCLEOTIDE SEQUENCE [LARGE SCALE GENOMIC DNA]</scope>
    <source>
        <strain evidence="8">GR20</strain>
    </source>
</reference>